<dbReference type="AlphaFoldDB" id="A0AAJ3CFH0"/>
<comment type="caution">
    <text evidence="1">The sequence shown here is derived from an EMBL/GenBank/DDBJ whole genome shotgun (WGS) entry which is preliminary data.</text>
</comment>
<dbReference type="RefSeq" id="WP_228427205.1">
    <property type="nucleotide sequence ID" value="NZ_JAJFNJ020000003.1"/>
</dbReference>
<dbReference type="EMBL" id="JAJFNJ020000003">
    <property type="protein sequence ID" value="MEC3889801.1"/>
    <property type="molecule type" value="Genomic_DNA"/>
</dbReference>
<name>A0AAJ3CFH0_XANCA</name>
<reference evidence="1" key="2">
    <citation type="submission" date="2024-01" db="EMBL/GenBank/DDBJ databases">
        <title>Long-read genome sequencing of X. campestris pv. papavericola.</title>
        <authorList>
            <person name="Hussain R.M.F."/>
            <person name="Greer S."/>
            <person name="Harrison J."/>
            <person name="Grant M."/>
            <person name="Vicente J."/>
            <person name="Studholme D.J."/>
        </authorList>
    </citation>
    <scope>NUCLEOTIDE SEQUENCE</scope>
    <source>
        <strain evidence="1">NCPPB 2970</strain>
    </source>
</reference>
<protein>
    <submittedName>
        <fullName evidence="1">Uncharacterized protein</fullName>
    </submittedName>
</protein>
<evidence type="ECO:0000313" key="2">
    <source>
        <dbReference type="Proteomes" id="UP001297361"/>
    </source>
</evidence>
<reference evidence="1" key="1">
    <citation type="submission" date="2021-10" db="EMBL/GenBank/DDBJ databases">
        <authorList>
            <person name="Hussein R."/>
            <person name="Harrison J."/>
            <person name="Studholme D.J."/>
            <person name="Vicente J."/>
            <person name="Grant M."/>
        </authorList>
    </citation>
    <scope>NUCLEOTIDE SEQUENCE</scope>
    <source>
        <strain evidence="1">NCPPB 2970</strain>
    </source>
</reference>
<gene>
    <name evidence="1" type="ORF">LLE72_019105</name>
</gene>
<sequence>MTAYDPKRPFGWVLARDADNVRRAVAHFEAHHNVRDYGMGLTLKKQEALVAKMAADLAERKATRGRKRA</sequence>
<organism evidence="1 2">
    <name type="scientific">Xanthomonas campestris pv. papavericola</name>
    <dbReference type="NCBI Taxonomy" id="487881"/>
    <lineage>
        <taxon>Bacteria</taxon>
        <taxon>Pseudomonadati</taxon>
        <taxon>Pseudomonadota</taxon>
        <taxon>Gammaproteobacteria</taxon>
        <taxon>Lysobacterales</taxon>
        <taxon>Lysobacteraceae</taxon>
        <taxon>Xanthomonas</taxon>
    </lineage>
</organism>
<proteinExistence type="predicted"/>
<accession>A0AAJ3CFH0</accession>
<dbReference type="Proteomes" id="UP001297361">
    <property type="component" value="Unassembled WGS sequence"/>
</dbReference>
<evidence type="ECO:0000313" key="1">
    <source>
        <dbReference type="EMBL" id="MEC3889801.1"/>
    </source>
</evidence>